<accession>A0A1F5RXG3</accession>
<gene>
    <name evidence="1" type="ORF">A3D54_03615</name>
</gene>
<proteinExistence type="predicted"/>
<dbReference type="AlphaFoldDB" id="A0A1F5RXG3"/>
<protein>
    <submittedName>
        <fullName evidence="1">Uncharacterized protein</fullName>
    </submittedName>
</protein>
<reference evidence="1 2" key="1">
    <citation type="journal article" date="2016" name="Nat. Commun.">
        <title>Thousands of microbial genomes shed light on interconnected biogeochemical processes in an aquifer system.</title>
        <authorList>
            <person name="Anantharaman K."/>
            <person name="Brown C.T."/>
            <person name="Hug L.A."/>
            <person name="Sharon I."/>
            <person name="Castelle C.J."/>
            <person name="Probst A.J."/>
            <person name="Thomas B.C."/>
            <person name="Singh A."/>
            <person name="Wilkins M.J."/>
            <person name="Karaoz U."/>
            <person name="Brodie E.L."/>
            <person name="Williams K.H."/>
            <person name="Hubbard S.S."/>
            <person name="Banfield J.F."/>
        </authorList>
    </citation>
    <scope>NUCLEOTIDE SEQUENCE [LARGE SCALE GENOMIC DNA]</scope>
</reference>
<name>A0A1F5RXG3_9BACT</name>
<evidence type="ECO:0000313" key="2">
    <source>
        <dbReference type="Proteomes" id="UP000177691"/>
    </source>
</evidence>
<dbReference type="EMBL" id="MFFU01000028">
    <property type="protein sequence ID" value="OGF19117.1"/>
    <property type="molecule type" value="Genomic_DNA"/>
</dbReference>
<dbReference type="Proteomes" id="UP000177691">
    <property type="component" value="Unassembled WGS sequence"/>
</dbReference>
<evidence type="ECO:0000313" key="1">
    <source>
        <dbReference type="EMBL" id="OGF19117.1"/>
    </source>
</evidence>
<sequence length="129" mass="15340">MQKRDLQQISSLLDQKLDQKFKENNKKTEKIIDKKIDEVIVTSKAQFDEHTRKFDEHTKRLNKMDENLAYIKEELEKKPTKEDLFGWADKQMTPVKLDVDKLKYIHRDAWQDLPDGGTVSRVLIAKRIK</sequence>
<comment type="caution">
    <text evidence="1">The sequence shown here is derived from an EMBL/GenBank/DDBJ whole genome shotgun (WGS) entry which is preliminary data.</text>
</comment>
<organism evidence="1 2">
    <name type="scientific">Candidatus Falkowbacteria bacterium RIFCSPHIGHO2_02_FULL_45_15</name>
    <dbReference type="NCBI Taxonomy" id="1797987"/>
    <lineage>
        <taxon>Bacteria</taxon>
        <taxon>Candidatus Falkowiibacteriota</taxon>
    </lineage>
</organism>